<name>A0A316I1N3_9PSEU</name>
<accession>A0A316I1N3</accession>
<organism evidence="1 2">
    <name type="scientific">Lentzea atacamensis</name>
    <dbReference type="NCBI Taxonomy" id="531938"/>
    <lineage>
        <taxon>Bacteria</taxon>
        <taxon>Bacillati</taxon>
        <taxon>Actinomycetota</taxon>
        <taxon>Actinomycetes</taxon>
        <taxon>Pseudonocardiales</taxon>
        <taxon>Pseudonocardiaceae</taxon>
        <taxon>Lentzea</taxon>
    </lineage>
</organism>
<sequence>MITGGIDRPITCDTNGMPASLAAFAAPTSLISYTTRSGLTLGNNTVRSAIVARGSTSPNMVIISVTTSASPCRLRASVSASPIEMPDACASKPRSRTALRKLGPVANTTSWPAREECSHRPEFTLFRSALKLSKAPTCRPG</sequence>
<gene>
    <name evidence="1" type="ORF">C8D88_104467</name>
</gene>
<protein>
    <submittedName>
        <fullName evidence="1">Uncharacterized protein</fullName>
    </submittedName>
</protein>
<dbReference type="AlphaFoldDB" id="A0A316I1N3"/>
<dbReference type="Proteomes" id="UP000246005">
    <property type="component" value="Unassembled WGS sequence"/>
</dbReference>
<reference evidence="1 2" key="1">
    <citation type="submission" date="2018-05" db="EMBL/GenBank/DDBJ databases">
        <title>Genomic Encyclopedia of Type Strains, Phase IV (KMG-IV): sequencing the most valuable type-strain genomes for metagenomic binning, comparative biology and taxonomic classification.</title>
        <authorList>
            <person name="Goeker M."/>
        </authorList>
    </citation>
    <scope>NUCLEOTIDE SEQUENCE [LARGE SCALE GENOMIC DNA]</scope>
    <source>
        <strain evidence="1 2">DSM 45480</strain>
    </source>
</reference>
<comment type="caution">
    <text evidence="1">The sequence shown here is derived from an EMBL/GenBank/DDBJ whole genome shotgun (WGS) entry which is preliminary data.</text>
</comment>
<evidence type="ECO:0000313" key="1">
    <source>
        <dbReference type="EMBL" id="PWK87306.1"/>
    </source>
</evidence>
<proteinExistence type="predicted"/>
<dbReference type="EMBL" id="QGHB01000004">
    <property type="protein sequence ID" value="PWK87306.1"/>
    <property type="molecule type" value="Genomic_DNA"/>
</dbReference>
<evidence type="ECO:0000313" key="2">
    <source>
        <dbReference type="Proteomes" id="UP000246005"/>
    </source>
</evidence>